<keyword evidence="1" id="KW-0391">Immunity</keyword>
<comment type="caution">
    <text evidence="6">The sequence shown here is derived from an EMBL/GenBank/DDBJ whole genome shotgun (WGS) entry which is preliminary data.</text>
</comment>
<dbReference type="SMART" id="SM00409">
    <property type="entry name" value="IG"/>
    <property type="match status" value="1"/>
</dbReference>
<feature type="domain" description="Ig-like" evidence="5">
    <location>
        <begin position="57"/>
        <end position="161"/>
    </location>
</feature>
<gene>
    <name evidence="6" type="ORF">AMECASPLE_026717</name>
</gene>
<evidence type="ECO:0000256" key="3">
    <source>
        <dbReference type="ARBA" id="ARBA00043265"/>
    </source>
</evidence>
<dbReference type="InterPro" id="IPR007110">
    <property type="entry name" value="Ig-like_dom"/>
</dbReference>
<keyword evidence="4" id="KW-0812">Transmembrane</keyword>
<dbReference type="InterPro" id="IPR013783">
    <property type="entry name" value="Ig-like_fold"/>
</dbReference>
<dbReference type="InterPro" id="IPR003599">
    <property type="entry name" value="Ig_sub"/>
</dbReference>
<dbReference type="PANTHER" id="PTHR23266">
    <property type="entry name" value="IMMUNOGLOBULIN HEAVY CHAIN"/>
    <property type="match status" value="1"/>
</dbReference>
<evidence type="ECO:0000313" key="6">
    <source>
        <dbReference type="EMBL" id="MEQ2304408.1"/>
    </source>
</evidence>
<evidence type="ECO:0000256" key="4">
    <source>
        <dbReference type="SAM" id="Phobius"/>
    </source>
</evidence>
<evidence type="ECO:0000256" key="2">
    <source>
        <dbReference type="ARBA" id="ARBA00023130"/>
    </source>
</evidence>
<organism evidence="6 7">
    <name type="scientific">Ameca splendens</name>
    <dbReference type="NCBI Taxonomy" id="208324"/>
    <lineage>
        <taxon>Eukaryota</taxon>
        <taxon>Metazoa</taxon>
        <taxon>Chordata</taxon>
        <taxon>Craniata</taxon>
        <taxon>Vertebrata</taxon>
        <taxon>Euteleostomi</taxon>
        <taxon>Actinopterygii</taxon>
        <taxon>Neopterygii</taxon>
        <taxon>Teleostei</taxon>
        <taxon>Neoteleostei</taxon>
        <taxon>Acanthomorphata</taxon>
        <taxon>Ovalentaria</taxon>
        <taxon>Atherinomorphae</taxon>
        <taxon>Cyprinodontiformes</taxon>
        <taxon>Goodeidae</taxon>
        <taxon>Ameca</taxon>
    </lineage>
</organism>
<feature type="transmembrane region" description="Helical" evidence="4">
    <location>
        <begin position="12"/>
        <end position="33"/>
    </location>
</feature>
<keyword evidence="2" id="KW-1064">Adaptive immunity</keyword>
<dbReference type="EMBL" id="JAHRIP010059188">
    <property type="protein sequence ID" value="MEQ2304408.1"/>
    <property type="molecule type" value="Genomic_DNA"/>
</dbReference>
<evidence type="ECO:0000256" key="1">
    <source>
        <dbReference type="ARBA" id="ARBA00022859"/>
    </source>
</evidence>
<dbReference type="InterPro" id="IPR050199">
    <property type="entry name" value="IgHV"/>
</dbReference>
<keyword evidence="4" id="KW-0472">Membrane</keyword>
<keyword evidence="3" id="KW-1280">Immunoglobulin</keyword>
<dbReference type="InterPro" id="IPR036179">
    <property type="entry name" value="Ig-like_dom_sf"/>
</dbReference>
<keyword evidence="4" id="KW-1133">Transmembrane helix</keyword>
<protein>
    <recommendedName>
        <fullName evidence="5">Ig-like domain-containing protein</fullName>
    </recommendedName>
</protein>
<accession>A0ABV0ZDY9</accession>
<dbReference type="Proteomes" id="UP001469553">
    <property type="component" value="Unassembled WGS sequence"/>
</dbReference>
<dbReference type="SUPFAM" id="SSF48726">
    <property type="entry name" value="Immunoglobulin"/>
    <property type="match status" value="1"/>
</dbReference>
<evidence type="ECO:0000259" key="5">
    <source>
        <dbReference type="PROSITE" id="PS50835"/>
    </source>
</evidence>
<dbReference type="InterPro" id="IPR013106">
    <property type="entry name" value="Ig_V-set"/>
</dbReference>
<dbReference type="SMART" id="SM00406">
    <property type="entry name" value="IGv"/>
    <property type="match status" value="1"/>
</dbReference>
<sequence length="161" mass="17719">MEPILSTSNPSFFTLMQISAVYFSPADCFLICVSSLRMMNMLTVLLLVLSLRCCTSQSMESIPSSSVVKSPGETLSLSCRASGFTISSYVMHWIRQPAGKGLEWIGRGFNDPNSNTYASSVGGRIEIRKDSSNNMVHLKLSNLKPEDSAVYYCATEAQCFM</sequence>
<proteinExistence type="predicted"/>
<reference evidence="6 7" key="1">
    <citation type="submission" date="2021-06" db="EMBL/GenBank/DDBJ databases">
        <authorList>
            <person name="Palmer J.M."/>
        </authorList>
    </citation>
    <scope>NUCLEOTIDE SEQUENCE [LARGE SCALE GENOMIC DNA]</scope>
    <source>
        <strain evidence="6 7">AS_MEX2019</strain>
        <tissue evidence="6">Muscle</tissue>
    </source>
</reference>
<name>A0ABV0ZDY9_9TELE</name>
<keyword evidence="7" id="KW-1185">Reference proteome</keyword>
<dbReference type="Pfam" id="PF07686">
    <property type="entry name" value="V-set"/>
    <property type="match status" value="1"/>
</dbReference>
<dbReference type="Gene3D" id="2.60.40.10">
    <property type="entry name" value="Immunoglobulins"/>
    <property type="match status" value="1"/>
</dbReference>
<evidence type="ECO:0000313" key="7">
    <source>
        <dbReference type="Proteomes" id="UP001469553"/>
    </source>
</evidence>
<dbReference type="PROSITE" id="PS50835">
    <property type="entry name" value="IG_LIKE"/>
    <property type="match status" value="1"/>
</dbReference>